<evidence type="ECO:0000313" key="3">
    <source>
        <dbReference type="Proteomes" id="UP001177023"/>
    </source>
</evidence>
<organism evidence="2 3">
    <name type="scientific">Mesorhabditis spiculigera</name>
    <dbReference type="NCBI Taxonomy" id="96644"/>
    <lineage>
        <taxon>Eukaryota</taxon>
        <taxon>Metazoa</taxon>
        <taxon>Ecdysozoa</taxon>
        <taxon>Nematoda</taxon>
        <taxon>Chromadorea</taxon>
        <taxon>Rhabditida</taxon>
        <taxon>Rhabditina</taxon>
        <taxon>Rhabditomorpha</taxon>
        <taxon>Rhabditoidea</taxon>
        <taxon>Rhabditidae</taxon>
        <taxon>Mesorhabditinae</taxon>
        <taxon>Mesorhabditis</taxon>
    </lineage>
</organism>
<feature type="non-terminal residue" evidence="2">
    <location>
        <position position="129"/>
    </location>
</feature>
<dbReference type="EMBL" id="CATQJA010001078">
    <property type="protein sequence ID" value="CAJ0565615.1"/>
    <property type="molecule type" value="Genomic_DNA"/>
</dbReference>
<dbReference type="AlphaFoldDB" id="A0AA36FX98"/>
<comment type="caution">
    <text evidence="2">The sequence shown here is derived from an EMBL/GenBank/DDBJ whole genome shotgun (WGS) entry which is preliminary data.</text>
</comment>
<reference evidence="2" key="1">
    <citation type="submission" date="2023-06" db="EMBL/GenBank/DDBJ databases">
        <authorList>
            <person name="Delattre M."/>
        </authorList>
    </citation>
    <scope>NUCLEOTIDE SEQUENCE</scope>
    <source>
        <strain evidence="2">AF72</strain>
    </source>
</reference>
<name>A0AA36FX98_9BILA</name>
<evidence type="ECO:0000313" key="2">
    <source>
        <dbReference type="EMBL" id="CAJ0565615.1"/>
    </source>
</evidence>
<proteinExistence type="predicted"/>
<protein>
    <submittedName>
        <fullName evidence="2">Uncharacterized protein</fullName>
    </submittedName>
</protein>
<gene>
    <name evidence="2" type="ORF">MSPICULIGERA_LOCUS4248</name>
</gene>
<evidence type="ECO:0000256" key="1">
    <source>
        <dbReference type="SAM" id="Phobius"/>
    </source>
</evidence>
<keyword evidence="3" id="KW-1185">Reference proteome</keyword>
<keyword evidence="1" id="KW-0472">Membrane</keyword>
<sequence>MDSLLPPTLPFYSLTMLSTISTVFFTILLFTGIYCENTEEEGPLISPEVQRQLELEAAPNPFLNPRVHVTFPGAGNVDLAGRLGLPWYTNDEGLAGKIYEQVPHSEWPGTYRRLFEALPPGFIWNGLGR</sequence>
<dbReference type="Proteomes" id="UP001177023">
    <property type="component" value="Unassembled WGS sequence"/>
</dbReference>
<accession>A0AA36FX98</accession>
<feature type="transmembrane region" description="Helical" evidence="1">
    <location>
        <begin position="12"/>
        <end position="35"/>
    </location>
</feature>
<keyword evidence="1" id="KW-0812">Transmembrane</keyword>
<keyword evidence="1" id="KW-1133">Transmembrane helix</keyword>